<organism evidence="2 3">
    <name type="scientific">Thioclava kandeliae</name>
    <dbReference type="NCBI Taxonomy" id="3070818"/>
    <lineage>
        <taxon>Bacteria</taxon>
        <taxon>Pseudomonadati</taxon>
        <taxon>Pseudomonadota</taxon>
        <taxon>Alphaproteobacteria</taxon>
        <taxon>Rhodobacterales</taxon>
        <taxon>Paracoccaceae</taxon>
        <taxon>Thioclava</taxon>
    </lineage>
</organism>
<dbReference type="EMBL" id="JAYWLC010000006">
    <property type="protein sequence ID" value="MER5172039.1"/>
    <property type="molecule type" value="Genomic_DNA"/>
</dbReference>
<sequence>MKWVAVFALLMSGASAQAQSADDTFAVPENCTLDLTVQMHSCQVANLYHCAGDAEGDRWISYADGEGEYFLSLIDHETRWLRSISLESGEIAELDEAASKDNASFSALLETGEDDYDFVTRNNFGETRRQIGRDWLTGETVTIDGKSMERADFTLETQDGEGNVIARRSGIQYIDRDLRVFFSGRESFQNPQGDNIETNDAPVTFSRKGDEGFGAAKPLFDCDMMMTALRPEDLY</sequence>
<keyword evidence="1" id="KW-0732">Signal</keyword>
<feature type="signal peptide" evidence="1">
    <location>
        <begin position="1"/>
        <end position="20"/>
    </location>
</feature>
<proteinExistence type="predicted"/>
<dbReference type="RefSeq" id="WP_339113944.1">
    <property type="nucleotide sequence ID" value="NZ_JAYWLC010000006.1"/>
</dbReference>
<evidence type="ECO:0000256" key="1">
    <source>
        <dbReference type="SAM" id="SignalP"/>
    </source>
</evidence>
<evidence type="ECO:0000313" key="3">
    <source>
        <dbReference type="Proteomes" id="UP001438953"/>
    </source>
</evidence>
<evidence type="ECO:0000313" key="2">
    <source>
        <dbReference type="EMBL" id="MER5172039.1"/>
    </source>
</evidence>
<keyword evidence="3" id="KW-1185">Reference proteome</keyword>
<reference evidence="2 3" key="2">
    <citation type="submission" date="2024-06" db="EMBL/GenBank/DDBJ databases">
        <title>Thioclava kandeliae sp. nov. from a rhizosphere soil sample of Kandelia candel in a mangrove.</title>
        <authorList>
            <person name="Mu T."/>
        </authorList>
    </citation>
    <scope>NUCLEOTIDE SEQUENCE [LARGE SCALE GENOMIC DNA]</scope>
    <source>
        <strain evidence="2 3">CPCC 100088</strain>
    </source>
</reference>
<gene>
    <name evidence="2" type="ORF">VSX56_09650</name>
</gene>
<protein>
    <submittedName>
        <fullName evidence="2">Uncharacterized protein</fullName>
    </submittedName>
</protein>
<comment type="caution">
    <text evidence="2">The sequence shown here is derived from an EMBL/GenBank/DDBJ whole genome shotgun (WGS) entry which is preliminary data.</text>
</comment>
<reference evidence="2 3" key="1">
    <citation type="submission" date="2024-01" db="EMBL/GenBank/DDBJ databases">
        <authorList>
            <person name="Deng Y."/>
            <person name="Su J."/>
        </authorList>
    </citation>
    <scope>NUCLEOTIDE SEQUENCE [LARGE SCALE GENOMIC DNA]</scope>
    <source>
        <strain evidence="2 3">CPCC 100088</strain>
    </source>
</reference>
<accession>A0ABV1SGK4</accession>
<feature type="chain" id="PRO_5046003503" evidence="1">
    <location>
        <begin position="21"/>
        <end position="235"/>
    </location>
</feature>
<dbReference type="Proteomes" id="UP001438953">
    <property type="component" value="Unassembled WGS sequence"/>
</dbReference>
<name>A0ABV1SGK4_9RHOB</name>